<dbReference type="eggNOG" id="KOG2505">
    <property type="taxonomic scope" value="Eukaryota"/>
</dbReference>
<dbReference type="InterPro" id="IPR036770">
    <property type="entry name" value="Ankyrin_rpt-contain_sf"/>
</dbReference>
<keyword evidence="5" id="KW-0677">Repeat</keyword>
<dbReference type="GO" id="GO:0004045">
    <property type="term" value="F:peptidyl-tRNA hydrolase activity"/>
    <property type="evidence" value="ECO:0007669"/>
    <property type="project" value="EnsemblFungi"/>
</dbReference>
<keyword evidence="6 10" id="KW-0255">Endonuclease</keyword>
<accession>A7TM21</accession>
<evidence type="ECO:0000256" key="9">
    <source>
        <dbReference type="ARBA" id="ARBA00023054"/>
    </source>
</evidence>
<evidence type="ECO:0000259" key="12">
    <source>
        <dbReference type="PROSITE" id="PS52044"/>
    </source>
</evidence>
<feature type="region of interest" description="Disordered" evidence="11">
    <location>
        <begin position="283"/>
        <end position="305"/>
    </location>
</feature>
<evidence type="ECO:0000256" key="7">
    <source>
        <dbReference type="ARBA" id="ARBA00022801"/>
    </source>
</evidence>
<organism evidence="14">
    <name type="scientific">Vanderwaltozyma polyspora (strain ATCC 22028 / DSM 70294 / BCRC 21397 / CBS 2163 / NBRC 10782 / NRRL Y-8283 / UCD 57-17)</name>
    <name type="common">Kluyveromyces polysporus</name>
    <dbReference type="NCBI Taxonomy" id="436907"/>
    <lineage>
        <taxon>Eukaryota</taxon>
        <taxon>Fungi</taxon>
        <taxon>Dikarya</taxon>
        <taxon>Ascomycota</taxon>
        <taxon>Saccharomycotina</taxon>
        <taxon>Saccharomycetes</taxon>
        <taxon>Saccharomycetales</taxon>
        <taxon>Saccharomycetaceae</taxon>
        <taxon>Vanderwaltozyma</taxon>
    </lineage>
</organism>
<feature type="compositionally biased region" description="Basic and acidic residues" evidence="11">
    <location>
        <begin position="616"/>
        <end position="635"/>
    </location>
</feature>
<evidence type="ECO:0000256" key="3">
    <source>
        <dbReference type="ARBA" id="ARBA00022490"/>
    </source>
</evidence>
<dbReference type="PROSITE" id="PS00028">
    <property type="entry name" value="ZINC_FINGER_C2H2_1"/>
    <property type="match status" value="1"/>
</dbReference>
<evidence type="ECO:0000256" key="1">
    <source>
        <dbReference type="ARBA" id="ARBA00004496"/>
    </source>
</evidence>
<dbReference type="InterPro" id="IPR013087">
    <property type="entry name" value="Znf_C2H2_type"/>
</dbReference>
<dbReference type="GO" id="GO:0036266">
    <property type="term" value="C:Cdc48p-Npl4p-Vms1p AAA ATPase complex"/>
    <property type="evidence" value="ECO:0007669"/>
    <property type="project" value="EnsemblFungi"/>
</dbReference>
<dbReference type="PANTHER" id="PTHR16036:SF2">
    <property type="entry name" value="TRNA ENDONUCLEASE ANKZF1"/>
    <property type="match status" value="1"/>
</dbReference>
<dbReference type="AlphaFoldDB" id="A7TM21"/>
<dbReference type="GO" id="GO:0004521">
    <property type="term" value="F:RNA endonuclease activity"/>
    <property type="evidence" value="ECO:0007669"/>
    <property type="project" value="EnsemblFungi"/>
</dbReference>
<feature type="active site" evidence="10">
    <location>
        <position position="292"/>
    </location>
</feature>
<name>A7TM21_VANPO</name>
<feature type="compositionally biased region" description="Polar residues" evidence="11">
    <location>
        <begin position="603"/>
        <end position="615"/>
    </location>
</feature>
<dbReference type="PROSITE" id="PS52044">
    <property type="entry name" value="VLRF1"/>
    <property type="match status" value="1"/>
</dbReference>
<dbReference type="GO" id="GO:0072671">
    <property type="term" value="P:mitochondria-associated ubiquitin-dependent protein catabolic process"/>
    <property type="evidence" value="ECO:0007669"/>
    <property type="project" value="EnsemblFungi"/>
</dbReference>
<reference evidence="13 14" key="1">
    <citation type="journal article" date="2007" name="Proc. Natl. Acad. Sci. U.S.A.">
        <title>Independent sorting-out of thousands of duplicated gene pairs in two yeast species descended from a whole-genome duplication.</title>
        <authorList>
            <person name="Scannell D.R."/>
            <person name="Frank A.C."/>
            <person name="Conant G.C."/>
            <person name="Byrne K.P."/>
            <person name="Woolfit M."/>
            <person name="Wolfe K.H."/>
        </authorList>
    </citation>
    <scope>NUCLEOTIDE SEQUENCE [LARGE SCALE GENOMIC DNA]</scope>
    <source>
        <strain evidence="14">ATCC 22028 / DSM 70294 / BCRC 21397 / CBS 2163 / NBRC 10782 / NRRL Y-8283 / UCD 57-17</strain>
    </source>
</reference>
<sequence>MSALNFKKNDLYVYDLTQDVLDSLKLMHFDANLNEVEVSKKEEEVDNTPVKNVEAIRSKGISNSLFCNTCKLEFPDQLSKREHYRADYHTFNLKRSLRGLSVVSKIEYEQFLKNSLESKTETSEEEKENTSETEDSSDGTNEDETSSTEDKLESIFETKLDVSSMSDDTDDDKDTSITHLNTRSPKIYFKSKLISENEVVGIYKSLFDQDSIDNPTMALKKWSNPDTEASSISAMFMIGGGHFAGAIVSHQRLSTKGNAKKQDVNLKEQAVLMLEHKTFHRYTTRRKQGGSQSASDNAKGKANSAGSSIRRYNEAALKIDVQNLLKEWEPYLAKCDNIFLRATSVHDKKIFTDSSYIKKNDERLRSFPFTTGRPTIGELKKSWCELTYIKVEPKPVPIVVKKKTIGNTKETQIKKSNKSNSATSLTLEEKHSEELVNLVKKGRAPLLISYLRKNDINVNYPIMPETKYSNTPTMLHFASQQGQKQMIGILLTNLKADPTIKNKFGKTAWDLAKNDSVKHAFQIARHTLGETYINWDETNIGMPLSREEVEKINLEEEEREKAEVEQAIRKELEVVKERQQMDKEIQQAKKDMKRGEGKILDASSISNAQNLNSLSEDQRKRLMREQRARAAEARMKAMQGK</sequence>
<dbReference type="OMA" id="GPHIFMC"/>
<dbReference type="PhylomeDB" id="A7TM21"/>
<proteinExistence type="inferred from homology"/>
<dbReference type="KEGG" id="vpo:Kpol_1052p10"/>
<dbReference type="GO" id="GO:0005789">
    <property type="term" value="C:endoplasmic reticulum membrane"/>
    <property type="evidence" value="ECO:0007669"/>
    <property type="project" value="EnsemblFungi"/>
</dbReference>
<keyword evidence="14" id="KW-1185">Reference proteome</keyword>
<dbReference type="InterPro" id="IPR041175">
    <property type="entry name" value="VLRF1/Vms1"/>
</dbReference>
<keyword evidence="7 10" id="KW-0378">Hydrolase</keyword>
<evidence type="ECO:0000313" key="13">
    <source>
        <dbReference type="EMBL" id="EDO16663.1"/>
    </source>
</evidence>
<evidence type="ECO:0000256" key="2">
    <source>
        <dbReference type="ARBA" id="ARBA00009262"/>
    </source>
</evidence>
<evidence type="ECO:0000256" key="10">
    <source>
        <dbReference type="PROSITE-ProRule" id="PRU01389"/>
    </source>
</evidence>
<evidence type="ECO:0000256" key="6">
    <source>
        <dbReference type="ARBA" id="ARBA00022759"/>
    </source>
</evidence>
<dbReference type="Gene3D" id="1.25.40.20">
    <property type="entry name" value="Ankyrin repeat-containing domain"/>
    <property type="match status" value="1"/>
</dbReference>
<keyword evidence="9" id="KW-0175">Coiled coil</keyword>
<evidence type="ECO:0000256" key="8">
    <source>
        <dbReference type="ARBA" id="ARBA00023043"/>
    </source>
</evidence>
<dbReference type="GO" id="GO:0036503">
    <property type="term" value="P:ERAD pathway"/>
    <property type="evidence" value="ECO:0007669"/>
    <property type="project" value="EnsemblFungi"/>
</dbReference>
<feature type="region of interest" description="Disordered" evidence="11">
    <location>
        <begin position="594"/>
        <end position="641"/>
    </location>
</feature>
<evidence type="ECO:0000256" key="4">
    <source>
        <dbReference type="ARBA" id="ARBA00022722"/>
    </source>
</evidence>
<keyword evidence="3 10" id="KW-0963">Cytoplasm</keyword>
<keyword evidence="8" id="KW-0040">ANK repeat</keyword>
<gene>
    <name evidence="13" type="ORF">Kpol_1052p10</name>
</gene>
<dbReference type="GO" id="GO:0071630">
    <property type="term" value="P:nuclear protein quality control by the ubiquitin-proteasome system"/>
    <property type="evidence" value="ECO:0007669"/>
    <property type="project" value="EnsemblFungi"/>
</dbReference>
<evidence type="ECO:0000256" key="5">
    <source>
        <dbReference type="ARBA" id="ARBA00022737"/>
    </source>
</evidence>
<dbReference type="Pfam" id="PF18826">
    <property type="entry name" value="bVLRF1"/>
    <property type="match status" value="1"/>
</dbReference>
<dbReference type="Proteomes" id="UP000000267">
    <property type="component" value="Unassembled WGS sequence"/>
</dbReference>
<evidence type="ECO:0000256" key="11">
    <source>
        <dbReference type="SAM" id="MobiDB-lite"/>
    </source>
</evidence>
<evidence type="ECO:0000313" key="14">
    <source>
        <dbReference type="Proteomes" id="UP000000267"/>
    </source>
</evidence>
<dbReference type="HOGENOM" id="CLU_014293_1_1_1"/>
<dbReference type="RefSeq" id="XP_001644521.1">
    <property type="nucleotide sequence ID" value="XM_001644471.1"/>
</dbReference>
<dbReference type="STRING" id="436907.A7TM21"/>
<dbReference type="GeneID" id="5544819"/>
<comment type="subcellular location">
    <subcellularLocation>
        <location evidence="1">Cytoplasm</location>
    </subcellularLocation>
</comment>
<dbReference type="InterPro" id="IPR047139">
    <property type="entry name" value="ANKZ1/VMS1"/>
</dbReference>
<comment type="similarity">
    <text evidence="2 10">Belongs to the ANKZF1/VMS1 family.</text>
</comment>
<feature type="region of interest" description="Disordered" evidence="11">
    <location>
        <begin position="116"/>
        <end position="152"/>
    </location>
</feature>
<dbReference type="InParanoid" id="A7TM21"/>
<dbReference type="SUPFAM" id="SSF48403">
    <property type="entry name" value="Ankyrin repeat"/>
    <property type="match status" value="1"/>
</dbReference>
<dbReference type="FunCoup" id="A7TM21">
    <property type="interactions" value="207"/>
</dbReference>
<feature type="domain" description="VLRF1" evidence="12">
    <location>
        <begin position="229"/>
        <end position="389"/>
    </location>
</feature>
<dbReference type="EMBL" id="DS480419">
    <property type="protein sequence ID" value="EDO16663.1"/>
    <property type="molecule type" value="Genomic_DNA"/>
</dbReference>
<dbReference type="GO" id="GO:0072344">
    <property type="term" value="P:rescue of stalled ribosome"/>
    <property type="evidence" value="ECO:0007669"/>
    <property type="project" value="EnsemblFungi"/>
</dbReference>
<keyword evidence="4 10" id="KW-0540">Nuclease</keyword>
<feature type="compositionally biased region" description="Acidic residues" evidence="11">
    <location>
        <begin position="123"/>
        <end position="147"/>
    </location>
</feature>
<protein>
    <recommendedName>
        <fullName evidence="12">VLRF1 domain-containing protein</fullName>
    </recommendedName>
</protein>
<comment type="domain">
    <text evidence="10">The VLRF1 domain mediates binding to the 60S ribosomal subunit.</text>
</comment>
<dbReference type="OrthoDB" id="429841at2759"/>
<dbReference type="PANTHER" id="PTHR16036">
    <property type="entry name" value="ANKYRIN REPEAT AND ZINC FINGER DOMAIN-CONTAINING PROTEIN 1"/>
    <property type="match status" value="1"/>
</dbReference>
<dbReference type="GO" id="GO:0005829">
    <property type="term" value="C:cytosol"/>
    <property type="evidence" value="ECO:0007669"/>
    <property type="project" value="EnsemblFungi"/>
</dbReference>